<evidence type="ECO:0000256" key="1">
    <source>
        <dbReference type="SAM" id="MobiDB-lite"/>
    </source>
</evidence>
<dbReference type="Proteomes" id="UP000326799">
    <property type="component" value="Unassembled WGS sequence"/>
</dbReference>
<gene>
    <name evidence="2" type="ORF">BDV33DRAFT_177904</name>
</gene>
<reference evidence="2 3" key="1">
    <citation type="submission" date="2019-04" db="EMBL/GenBank/DDBJ databases">
        <title>Fungal friends and foes A comparative genomics study of 23 Aspergillus species from section Flavi.</title>
        <authorList>
            <consortium name="DOE Joint Genome Institute"/>
            <person name="Kjaerbolling I."/>
            <person name="Vesth T.C."/>
            <person name="Frisvad J.C."/>
            <person name="Nybo J.L."/>
            <person name="Theobald S."/>
            <person name="Kildgaard S."/>
            <person name="Petersen T.I."/>
            <person name="Kuo A."/>
            <person name="Sato A."/>
            <person name="Lyhne E.K."/>
            <person name="Kogle M.E."/>
            <person name="Wiebenga A."/>
            <person name="Kun R.S."/>
            <person name="Lubbers R.J."/>
            <person name="Makela M.R."/>
            <person name="Barry K."/>
            <person name="Chovatia M."/>
            <person name="Clum A."/>
            <person name="Daum C."/>
            <person name="Haridas S."/>
            <person name="He G."/>
            <person name="LaButti K."/>
            <person name="Lipzen A."/>
            <person name="Mondo S."/>
            <person name="Pangilinan J."/>
            <person name="Riley R."/>
            <person name="Salamov A."/>
            <person name="Simmons B.A."/>
            <person name="Magnuson J.K."/>
            <person name="Henrissat B."/>
            <person name="Mortensen U.H."/>
            <person name="Larsen T.O."/>
            <person name="De vries R.P."/>
            <person name="Grigoriev I.V."/>
            <person name="Machida M."/>
            <person name="Baker S.E."/>
            <person name="Andersen M.R."/>
        </authorList>
    </citation>
    <scope>NUCLEOTIDE SEQUENCE [LARGE SCALE GENOMIC DNA]</scope>
    <source>
        <strain evidence="2 3">CBS 126849</strain>
    </source>
</reference>
<feature type="region of interest" description="Disordered" evidence="1">
    <location>
        <begin position="55"/>
        <end position="88"/>
    </location>
</feature>
<organism evidence="2 3">
    <name type="scientific">Aspergillus novoparasiticus</name>
    <dbReference type="NCBI Taxonomy" id="986946"/>
    <lineage>
        <taxon>Eukaryota</taxon>
        <taxon>Fungi</taxon>
        <taxon>Dikarya</taxon>
        <taxon>Ascomycota</taxon>
        <taxon>Pezizomycotina</taxon>
        <taxon>Eurotiomycetes</taxon>
        <taxon>Eurotiomycetidae</taxon>
        <taxon>Eurotiales</taxon>
        <taxon>Aspergillaceae</taxon>
        <taxon>Aspergillus</taxon>
        <taxon>Aspergillus subgen. Circumdati</taxon>
    </lineage>
</organism>
<evidence type="ECO:0000313" key="2">
    <source>
        <dbReference type="EMBL" id="KAB8216956.1"/>
    </source>
</evidence>
<accession>A0A5N6EH56</accession>
<name>A0A5N6EH56_9EURO</name>
<keyword evidence="3" id="KW-1185">Reference proteome</keyword>
<dbReference type="EMBL" id="ML733471">
    <property type="protein sequence ID" value="KAB8216956.1"/>
    <property type="molecule type" value="Genomic_DNA"/>
</dbReference>
<sequence length="88" mass="9898">MRQHCPTPPLRSREVELGYEIWKSNRASHSCQAYGSQSHDFPANPASIWTPTRMSLNPQGKDLRSLLGDPDARSPRRITPPPQSLDGF</sequence>
<protein>
    <submittedName>
        <fullName evidence="2">Uncharacterized protein</fullName>
    </submittedName>
</protein>
<feature type="compositionally biased region" description="Pro residues" evidence="1">
    <location>
        <begin position="78"/>
        <end position="88"/>
    </location>
</feature>
<dbReference type="AlphaFoldDB" id="A0A5N6EH56"/>
<proteinExistence type="predicted"/>
<evidence type="ECO:0000313" key="3">
    <source>
        <dbReference type="Proteomes" id="UP000326799"/>
    </source>
</evidence>